<dbReference type="OrthoDB" id="288795at2759"/>
<protein>
    <recommendedName>
        <fullName evidence="4">Transmembrane protein</fullName>
    </recommendedName>
</protein>
<dbReference type="AlphaFoldDB" id="A0A8S1PKP6"/>
<dbReference type="Proteomes" id="UP000692954">
    <property type="component" value="Unassembled WGS sequence"/>
</dbReference>
<proteinExistence type="predicted"/>
<keyword evidence="1" id="KW-0812">Transmembrane</keyword>
<dbReference type="EMBL" id="CAJJDN010000080">
    <property type="protein sequence ID" value="CAD8103521.1"/>
    <property type="molecule type" value="Genomic_DNA"/>
</dbReference>
<evidence type="ECO:0000256" key="1">
    <source>
        <dbReference type="SAM" id="Phobius"/>
    </source>
</evidence>
<evidence type="ECO:0000313" key="3">
    <source>
        <dbReference type="Proteomes" id="UP000692954"/>
    </source>
</evidence>
<accession>A0A8S1PKP6</accession>
<evidence type="ECO:0000313" key="2">
    <source>
        <dbReference type="EMBL" id="CAD8103521.1"/>
    </source>
</evidence>
<reference evidence="2" key="1">
    <citation type="submission" date="2021-01" db="EMBL/GenBank/DDBJ databases">
        <authorList>
            <consortium name="Genoscope - CEA"/>
            <person name="William W."/>
        </authorList>
    </citation>
    <scope>NUCLEOTIDE SEQUENCE</scope>
</reference>
<keyword evidence="1" id="KW-0472">Membrane</keyword>
<feature type="transmembrane region" description="Helical" evidence="1">
    <location>
        <begin position="67"/>
        <end position="86"/>
    </location>
</feature>
<keyword evidence="1" id="KW-1133">Transmembrane helix</keyword>
<evidence type="ECO:0008006" key="4">
    <source>
        <dbReference type="Google" id="ProtNLM"/>
    </source>
</evidence>
<sequence>MCLPIQQIPPSTEGTKKAVSMLKVLGISQFIVGLIKLFVLQSFQGFYDFFTIFILFMAWGQLNYCNCVIAIFYFLQNLLMIFIFFGMNVELDEEFFKPTDKGVTNFILFFYYLAACYVAFLAYKELKIFRYDQMGGLIQTNQQNDLEQNNNQQQYNQQQAYQNIPTQGQGQQQDQRGQFQAFTGRGVQIG</sequence>
<feature type="transmembrane region" description="Helical" evidence="1">
    <location>
        <begin position="45"/>
        <end position="62"/>
    </location>
</feature>
<comment type="caution">
    <text evidence="2">The sequence shown here is derived from an EMBL/GenBank/DDBJ whole genome shotgun (WGS) entry which is preliminary data.</text>
</comment>
<name>A0A8S1PKP6_9CILI</name>
<feature type="transmembrane region" description="Helical" evidence="1">
    <location>
        <begin position="106"/>
        <end position="123"/>
    </location>
</feature>
<gene>
    <name evidence="2" type="ORF">PSON_ATCC_30995.1.T0800136</name>
</gene>
<keyword evidence="3" id="KW-1185">Reference proteome</keyword>
<organism evidence="2 3">
    <name type="scientific">Paramecium sonneborni</name>
    <dbReference type="NCBI Taxonomy" id="65129"/>
    <lineage>
        <taxon>Eukaryota</taxon>
        <taxon>Sar</taxon>
        <taxon>Alveolata</taxon>
        <taxon>Ciliophora</taxon>
        <taxon>Intramacronucleata</taxon>
        <taxon>Oligohymenophorea</taxon>
        <taxon>Peniculida</taxon>
        <taxon>Parameciidae</taxon>
        <taxon>Paramecium</taxon>
    </lineage>
</organism>